<dbReference type="PROSITE" id="PS50244">
    <property type="entry name" value="S5A_REDUCTASE"/>
    <property type="match status" value="1"/>
</dbReference>
<proteinExistence type="predicted"/>
<dbReference type="PANTHER" id="PTHR32251">
    <property type="entry name" value="3-OXO-5-ALPHA-STEROID 4-DEHYDROGENASE"/>
    <property type="match status" value="1"/>
</dbReference>
<feature type="transmembrane region" description="Helical" evidence="1">
    <location>
        <begin position="196"/>
        <end position="215"/>
    </location>
</feature>
<name>A0A2J7TDD2_METSI</name>
<comment type="caution">
    <text evidence="2">The sequence shown here is derived from an EMBL/GenBank/DDBJ whole genome shotgun (WGS) entry which is preliminary data.</text>
</comment>
<sequence length="269" mass="29641">MTGIIIIIACVALLNCAIMGLATLAQRATGKSGWADAFWTFGVGVSGVIFALAPLAPEGGPSSRALLVATMVSLWAARLCAHIAQRAFHGPDDPRYAALKREWGEAAARKMFWFLQTQAFFAVFLALSVWAAATNPRPGLDMRDFAGALLLAIAVIGETAADRTLRNFARNPAHRGRVCDIGLWRWSRHPNYFCEWLVWLAYPVIAIDLSGAYLWGWFALTAPAAMYWLLVYVSGVPLLEKHMLESRGEAYRAYCDRTSAFFPWPPKSA</sequence>
<organism evidence="2 3">
    <name type="scientific">Methylocella silvestris</name>
    <dbReference type="NCBI Taxonomy" id="199596"/>
    <lineage>
        <taxon>Bacteria</taxon>
        <taxon>Pseudomonadati</taxon>
        <taxon>Pseudomonadota</taxon>
        <taxon>Alphaproteobacteria</taxon>
        <taxon>Hyphomicrobiales</taxon>
        <taxon>Beijerinckiaceae</taxon>
        <taxon>Methylocella</taxon>
    </lineage>
</organism>
<dbReference type="Gene3D" id="1.20.120.1630">
    <property type="match status" value="1"/>
</dbReference>
<feature type="transmembrane region" description="Helical" evidence="1">
    <location>
        <begin position="145"/>
        <end position="161"/>
    </location>
</feature>
<keyword evidence="1" id="KW-1133">Transmembrane helix</keyword>
<dbReference type="OrthoDB" id="9779233at2"/>
<feature type="transmembrane region" description="Helical" evidence="1">
    <location>
        <begin position="111"/>
        <end position="133"/>
    </location>
</feature>
<dbReference type="Pfam" id="PF06966">
    <property type="entry name" value="DUF1295"/>
    <property type="match status" value="1"/>
</dbReference>
<evidence type="ECO:0000256" key="1">
    <source>
        <dbReference type="SAM" id="Phobius"/>
    </source>
</evidence>
<dbReference type="AlphaFoldDB" id="A0A2J7TDD2"/>
<dbReference type="Proteomes" id="UP000236286">
    <property type="component" value="Unassembled WGS sequence"/>
</dbReference>
<dbReference type="EMBL" id="PDZR01000024">
    <property type="protein sequence ID" value="PNG24770.1"/>
    <property type="molecule type" value="Genomic_DNA"/>
</dbReference>
<feature type="transmembrane region" description="Helical" evidence="1">
    <location>
        <begin position="37"/>
        <end position="56"/>
    </location>
</feature>
<accession>A0A2J7TDD2</accession>
<feature type="transmembrane region" description="Helical" evidence="1">
    <location>
        <begin position="6"/>
        <end position="25"/>
    </location>
</feature>
<evidence type="ECO:0000313" key="2">
    <source>
        <dbReference type="EMBL" id="PNG24770.1"/>
    </source>
</evidence>
<gene>
    <name evidence="2" type="ORF">CR492_16835</name>
</gene>
<reference evidence="2 3" key="1">
    <citation type="submission" date="2017-10" db="EMBL/GenBank/DDBJ databases">
        <title>Genome announcement of Methylocella silvestris TVC from permafrost.</title>
        <authorList>
            <person name="Wang J."/>
            <person name="Geng K."/>
            <person name="Ul-Haque F."/>
            <person name="Crombie A.T."/>
            <person name="Street L.E."/>
            <person name="Wookey P.A."/>
            <person name="Murrell J.C."/>
            <person name="Pratscher J."/>
        </authorList>
    </citation>
    <scope>NUCLEOTIDE SEQUENCE [LARGE SCALE GENOMIC DNA]</scope>
    <source>
        <strain evidence="2 3">TVC</strain>
    </source>
</reference>
<evidence type="ECO:0000313" key="3">
    <source>
        <dbReference type="Proteomes" id="UP000236286"/>
    </source>
</evidence>
<protein>
    <submittedName>
        <fullName evidence="2">Uncharacterized protein</fullName>
    </submittedName>
</protein>
<keyword evidence="1" id="KW-0812">Transmembrane</keyword>
<dbReference type="GO" id="GO:0016020">
    <property type="term" value="C:membrane"/>
    <property type="evidence" value="ECO:0007669"/>
    <property type="project" value="TreeGrafter"/>
</dbReference>
<dbReference type="PANTHER" id="PTHR32251:SF17">
    <property type="entry name" value="STEROID 5-ALPHA REDUCTASE C-TERMINAL DOMAIN-CONTAINING PROTEIN"/>
    <property type="match status" value="1"/>
</dbReference>
<keyword evidence="1" id="KW-0472">Membrane</keyword>
<dbReference type="InterPro" id="IPR010721">
    <property type="entry name" value="UstE-like"/>
</dbReference>
<dbReference type="RefSeq" id="WP_102844895.1">
    <property type="nucleotide sequence ID" value="NZ_PDZR01000024.1"/>
</dbReference>